<gene>
    <name evidence="6" type="primary">hcaC</name>
    <name evidence="6" type="ORF">V22_04960</name>
</gene>
<keyword evidence="1" id="KW-0001">2Fe-2S</keyword>
<dbReference type="GO" id="GO:0046872">
    <property type="term" value="F:metal ion binding"/>
    <property type="evidence" value="ECO:0007669"/>
    <property type="project" value="UniProtKB-KW"/>
</dbReference>
<evidence type="ECO:0000256" key="3">
    <source>
        <dbReference type="ARBA" id="ARBA00023004"/>
    </source>
</evidence>
<proteinExistence type="predicted"/>
<evidence type="ECO:0000256" key="2">
    <source>
        <dbReference type="ARBA" id="ARBA00022723"/>
    </source>
</evidence>
<dbReference type="EMBL" id="CP036316">
    <property type="protein sequence ID" value="QDT63277.1"/>
    <property type="molecule type" value="Genomic_DNA"/>
</dbReference>
<sequence length="150" mass="16774">MLFVAARNQNTLRYSTPTSRRVTTTILKLLYTPLIFHQPKEPTFMSEYITVAKTSEIPEGQGRPFELEGQIVAIFNLGGEFAALDDTCPHAGAPLSEGYVEEGAVTCPWHAWRFDCKTGDWCDAPGGKVHVEAFDVRVEGDEIQLRKKDQ</sequence>
<organism evidence="6 7">
    <name type="scientific">Calycomorphotria hydatis</name>
    <dbReference type="NCBI Taxonomy" id="2528027"/>
    <lineage>
        <taxon>Bacteria</taxon>
        <taxon>Pseudomonadati</taxon>
        <taxon>Planctomycetota</taxon>
        <taxon>Planctomycetia</taxon>
        <taxon>Planctomycetales</taxon>
        <taxon>Planctomycetaceae</taxon>
        <taxon>Calycomorphotria</taxon>
    </lineage>
</organism>
<dbReference type="SUPFAM" id="SSF50022">
    <property type="entry name" value="ISP domain"/>
    <property type="match status" value="1"/>
</dbReference>
<keyword evidence="6" id="KW-0560">Oxidoreductase</keyword>
<accession>A0A517T4I1</accession>
<dbReference type="CDD" id="cd03528">
    <property type="entry name" value="Rieske_RO_ferredoxin"/>
    <property type="match status" value="1"/>
</dbReference>
<keyword evidence="7" id="KW-1185">Reference proteome</keyword>
<dbReference type="InterPro" id="IPR036922">
    <property type="entry name" value="Rieske_2Fe-2S_sf"/>
</dbReference>
<dbReference type="GO" id="GO:0051537">
    <property type="term" value="F:2 iron, 2 sulfur cluster binding"/>
    <property type="evidence" value="ECO:0007669"/>
    <property type="project" value="UniProtKB-KW"/>
</dbReference>
<evidence type="ECO:0000256" key="1">
    <source>
        <dbReference type="ARBA" id="ARBA00022714"/>
    </source>
</evidence>
<dbReference type="KEGG" id="chya:V22_04960"/>
<evidence type="ECO:0000259" key="5">
    <source>
        <dbReference type="PROSITE" id="PS51296"/>
    </source>
</evidence>
<evidence type="ECO:0000313" key="7">
    <source>
        <dbReference type="Proteomes" id="UP000319976"/>
    </source>
</evidence>
<evidence type="ECO:0000313" key="6">
    <source>
        <dbReference type="EMBL" id="QDT63277.1"/>
    </source>
</evidence>
<protein>
    <submittedName>
        <fullName evidence="6">3-phenylpropionate/cinnamic acid dioxygenase ferredoxin subunit</fullName>
    </submittedName>
</protein>
<feature type="domain" description="Rieske" evidence="5">
    <location>
        <begin position="49"/>
        <end position="145"/>
    </location>
</feature>
<keyword evidence="3" id="KW-0408">Iron</keyword>
<dbReference type="Proteomes" id="UP000319976">
    <property type="component" value="Chromosome"/>
</dbReference>
<dbReference type="InterPro" id="IPR017941">
    <property type="entry name" value="Rieske_2Fe-2S"/>
</dbReference>
<dbReference type="PROSITE" id="PS51296">
    <property type="entry name" value="RIESKE"/>
    <property type="match status" value="1"/>
</dbReference>
<dbReference type="PANTHER" id="PTHR21496">
    <property type="entry name" value="FERREDOXIN-RELATED"/>
    <property type="match status" value="1"/>
</dbReference>
<reference evidence="6 7" key="1">
    <citation type="submission" date="2019-02" db="EMBL/GenBank/DDBJ databases">
        <title>Deep-cultivation of Planctomycetes and their phenomic and genomic characterization uncovers novel biology.</title>
        <authorList>
            <person name="Wiegand S."/>
            <person name="Jogler M."/>
            <person name="Boedeker C."/>
            <person name="Pinto D."/>
            <person name="Vollmers J."/>
            <person name="Rivas-Marin E."/>
            <person name="Kohn T."/>
            <person name="Peeters S.H."/>
            <person name="Heuer A."/>
            <person name="Rast P."/>
            <person name="Oberbeckmann S."/>
            <person name="Bunk B."/>
            <person name="Jeske O."/>
            <person name="Meyerdierks A."/>
            <person name="Storesund J.E."/>
            <person name="Kallscheuer N."/>
            <person name="Luecker S."/>
            <person name="Lage O.M."/>
            <person name="Pohl T."/>
            <person name="Merkel B.J."/>
            <person name="Hornburger P."/>
            <person name="Mueller R.-W."/>
            <person name="Bruemmer F."/>
            <person name="Labrenz M."/>
            <person name="Spormann A.M."/>
            <person name="Op den Camp H."/>
            <person name="Overmann J."/>
            <person name="Amann R."/>
            <person name="Jetten M.S.M."/>
            <person name="Mascher T."/>
            <person name="Medema M.H."/>
            <person name="Devos D.P."/>
            <person name="Kaster A.-K."/>
            <person name="Ovreas L."/>
            <person name="Rohde M."/>
            <person name="Galperin M.Y."/>
            <person name="Jogler C."/>
        </authorList>
    </citation>
    <scope>NUCLEOTIDE SEQUENCE [LARGE SCALE GENOMIC DNA]</scope>
    <source>
        <strain evidence="6 7">V22</strain>
    </source>
</reference>
<dbReference type="GO" id="GO:0051213">
    <property type="term" value="F:dioxygenase activity"/>
    <property type="evidence" value="ECO:0007669"/>
    <property type="project" value="UniProtKB-KW"/>
</dbReference>
<dbReference type="Pfam" id="PF00355">
    <property type="entry name" value="Rieske"/>
    <property type="match status" value="1"/>
</dbReference>
<dbReference type="PANTHER" id="PTHR21496:SF23">
    <property type="entry name" value="3-PHENYLPROPIONATE_CINNAMIC ACID DIOXYGENASE FERREDOXIN SUBUNIT"/>
    <property type="match status" value="1"/>
</dbReference>
<dbReference type="Gene3D" id="2.102.10.10">
    <property type="entry name" value="Rieske [2Fe-2S] iron-sulphur domain"/>
    <property type="match status" value="1"/>
</dbReference>
<evidence type="ECO:0000256" key="4">
    <source>
        <dbReference type="ARBA" id="ARBA00023014"/>
    </source>
</evidence>
<keyword evidence="2" id="KW-0479">Metal-binding</keyword>
<name>A0A517T4I1_9PLAN</name>
<keyword evidence="6" id="KW-0223">Dioxygenase</keyword>
<keyword evidence="4" id="KW-0411">Iron-sulfur</keyword>
<dbReference type="AlphaFoldDB" id="A0A517T4I1"/>